<feature type="region of interest" description="Disordered" evidence="1">
    <location>
        <begin position="85"/>
        <end position="104"/>
    </location>
</feature>
<gene>
    <name evidence="2" type="ORF">CYCCA115_LOCUS11904</name>
</gene>
<proteinExistence type="predicted"/>
<dbReference type="AlphaFoldDB" id="A0AAD2FQ57"/>
<name>A0AAD2FQ57_9STRA</name>
<evidence type="ECO:0000313" key="2">
    <source>
        <dbReference type="EMBL" id="CAJ1949059.1"/>
    </source>
</evidence>
<keyword evidence="3" id="KW-1185">Reference proteome</keyword>
<accession>A0AAD2FQ57</accession>
<dbReference type="Proteomes" id="UP001295423">
    <property type="component" value="Unassembled WGS sequence"/>
</dbReference>
<evidence type="ECO:0000313" key="3">
    <source>
        <dbReference type="Proteomes" id="UP001295423"/>
    </source>
</evidence>
<dbReference type="EMBL" id="CAKOGP040001758">
    <property type="protein sequence ID" value="CAJ1949059.1"/>
    <property type="molecule type" value="Genomic_DNA"/>
</dbReference>
<feature type="compositionally biased region" description="Pro residues" evidence="1">
    <location>
        <begin position="95"/>
        <end position="104"/>
    </location>
</feature>
<organism evidence="2 3">
    <name type="scientific">Cylindrotheca closterium</name>
    <dbReference type="NCBI Taxonomy" id="2856"/>
    <lineage>
        <taxon>Eukaryota</taxon>
        <taxon>Sar</taxon>
        <taxon>Stramenopiles</taxon>
        <taxon>Ochrophyta</taxon>
        <taxon>Bacillariophyta</taxon>
        <taxon>Bacillariophyceae</taxon>
        <taxon>Bacillariophycidae</taxon>
        <taxon>Bacillariales</taxon>
        <taxon>Bacillariaceae</taxon>
        <taxon>Cylindrotheca</taxon>
    </lineage>
</organism>
<feature type="region of interest" description="Disordered" evidence="1">
    <location>
        <begin position="310"/>
        <end position="331"/>
    </location>
</feature>
<feature type="region of interest" description="Disordered" evidence="1">
    <location>
        <begin position="598"/>
        <end position="632"/>
    </location>
</feature>
<comment type="caution">
    <text evidence="2">The sequence shown here is derived from an EMBL/GenBank/DDBJ whole genome shotgun (WGS) entry which is preliminary data.</text>
</comment>
<feature type="region of interest" description="Disordered" evidence="1">
    <location>
        <begin position="134"/>
        <end position="175"/>
    </location>
</feature>
<evidence type="ECO:0000256" key="1">
    <source>
        <dbReference type="SAM" id="MobiDB-lite"/>
    </source>
</evidence>
<sequence length="691" mass="74841">MVFSKKSVTGLVVGLSLATDLSYGFVVVPKHNAGLQATTSTSSTSHKSSPADGEWFYEEKKTLYSEEETERGKRQYTKLKGGKTQVFHDNYPLSPNKPAPKPSPYKPVAMTTDNRWFAQESTLSYDSTLRQRIAPPTAKTRSNDDGEQGMVVPMPEGESTEATAKSPYQPAGHTTTKTAVSTIPVANTVVSPSKPIAVPVALRPEDVITPDGRWFNNESMVSYGSRARNRHYQNIKAEHKAEQAATSPFVPVSVADTTKTAKRSSIDVTTTLPLKTRKEGDVVVKPDEKATTIAAMAGNAIGDMIAGNKATSAEDAKEEEAPTAAKQEETPEQVAARMAAIAASTVTTENRWFNTEKRDFFRPAQKHTPYTIRNPEYHASPNMMDPDEELASASVSTGAYVYVGYNSTSAAAPKVATDFVPLTSTTDQKWFNAESKGTYSSGALDTRQHKPYMIRNPEYHRSPSMMDVDEELSSASAAATGAYVRVSYNPTSALAAPIAASKESTETVEPSAPESVAPPVPRVATELIPLTATTDQKWFNEESKGTYFSGARNVRQHKPYTIRNPEMHRSPNMMRAEREASAGSPSAGAYVSVSYNSPAQTAEAPKTTSTTENKSETLDADAAGTADTVQKPSPAEVLATEELPESTVSTDNKWFNAESMGAYDPKNVRKHTPYQLIPKGLDEASIRTSAD</sequence>
<protein>
    <submittedName>
        <fullName evidence="2">Uncharacterized protein</fullName>
    </submittedName>
</protein>
<reference evidence="2" key="1">
    <citation type="submission" date="2023-08" db="EMBL/GenBank/DDBJ databases">
        <authorList>
            <person name="Audoor S."/>
            <person name="Bilcke G."/>
        </authorList>
    </citation>
    <scope>NUCLEOTIDE SEQUENCE</scope>
</reference>